<dbReference type="SUPFAM" id="SSF50370">
    <property type="entry name" value="Ricin B-like lectins"/>
    <property type="match status" value="3"/>
</dbReference>
<dbReference type="Pfam" id="PF05588">
    <property type="entry name" value="Botulinum_HA-17"/>
    <property type="match status" value="1"/>
</dbReference>
<dbReference type="InterPro" id="IPR009003">
    <property type="entry name" value="Peptidase_S1_PA"/>
</dbReference>
<dbReference type="PANTHER" id="PTHR46652">
    <property type="entry name" value="LEUCINE-RICH REPEAT AND IQ DOMAIN-CONTAINING PROTEIN 1-RELATED"/>
    <property type="match status" value="1"/>
</dbReference>
<evidence type="ECO:0000256" key="6">
    <source>
        <dbReference type="ARBA" id="ARBA00022801"/>
    </source>
</evidence>
<dbReference type="InterPro" id="IPR043504">
    <property type="entry name" value="Peptidase_S1_PA_chymotrypsin"/>
</dbReference>
<keyword evidence="7 8" id="KW-0720">Serine protease</keyword>
<dbReference type="Gene3D" id="3.80.10.10">
    <property type="entry name" value="Ribonuclease Inhibitor"/>
    <property type="match status" value="2"/>
</dbReference>
<comment type="similarity">
    <text evidence="1 8">Belongs to the peptidase S1B family.</text>
</comment>
<dbReference type="Pfam" id="PF12799">
    <property type="entry name" value="LRR_4"/>
    <property type="match status" value="2"/>
</dbReference>
<dbReference type="EC" id="3.4.21.-" evidence="8"/>
<dbReference type="PROSITE" id="PS50231">
    <property type="entry name" value="RICIN_B_LECTIN"/>
    <property type="match status" value="3"/>
</dbReference>
<feature type="signal peptide" evidence="8">
    <location>
        <begin position="1"/>
        <end position="31"/>
    </location>
</feature>
<dbReference type="GO" id="GO:0008236">
    <property type="term" value="F:serine-type peptidase activity"/>
    <property type="evidence" value="ECO:0007669"/>
    <property type="project" value="UniProtKB-KW"/>
</dbReference>
<keyword evidence="6 8" id="KW-0378">Hydrolase</keyword>
<dbReference type="InterPro" id="IPR032675">
    <property type="entry name" value="LRR_dom_sf"/>
</dbReference>
<dbReference type="InterPro" id="IPR036116">
    <property type="entry name" value="FN3_sf"/>
</dbReference>
<dbReference type="PRINTS" id="PR00839">
    <property type="entry name" value="V8PROTEASE"/>
</dbReference>
<dbReference type="Gene3D" id="2.40.10.10">
    <property type="entry name" value="Trypsin-like serine proteases"/>
    <property type="match status" value="2"/>
</dbReference>
<dbReference type="SMART" id="SM00458">
    <property type="entry name" value="RICIN"/>
    <property type="match status" value="3"/>
</dbReference>
<dbReference type="SUPFAM" id="SSF52075">
    <property type="entry name" value="Outer arm dynein light chain 1"/>
    <property type="match status" value="1"/>
</dbReference>
<gene>
    <name evidence="10" type="ORF">PGRAN_03095</name>
</gene>
<dbReference type="EMBL" id="AODD01000002">
    <property type="protein sequence ID" value="EUJ24844.1"/>
    <property type="molecule type" value="Genomic_DNA"/>
</dbReference>
<dbReference type="Pfam" id="PF14200">
    <property type="entry name" value="RicinB_lectin_2"/>
    <property type="match status" value="1"/>
</dbReference>
<dbReference type="CDD" id="cd00063">
    <property type="entry name" value="FN3"/>
    <property type="match status" value="1"/>
</dbReference>
<evidence type="ECO:0000256" key="2">
    <source>
        <dbReference type="ARBA" id="ARBA00022614"/>
    </source>
</evidence>
<dbReference type="PROSITE" id="PS50853">
    <property type="entry name" value="FN3"/>
    <property type="match status" value="1"/>
</dbReference>
<dbReference type="GO" id="GO:0006508">
    <property type="term" value="P:proteolysis"/>
    <property type="evidence" value="ECO:0007669"/>
    <property type="project" value="UniProtKB-KW"/>
</dbReference>
<dbReference type="Pfam" id="PF00041">
    <property type="entry name" value="fn3"/>
    <property type="match status" value="1"/>
</dbReference>
<evidence type="ECO:0000256" key="8">
    <source>
        <dbReference type="RuleBase" id="RU004296"/>
    </source>
</evidence>
<keyword evidence="2" id="KW-0433">Leucine-rich repeat</keyword>
<accession>W7BCN1</accession>
<dbReference type="Gene3D" id="2.80.10.50">
    <property type="match status" value="3"/>
</dbReference>
<evidence type="ECO:0000256" key="3">
    <source>
        <dbReference type="ARBA" id="ARBA00022670"/>
    </source>
</evidence>
<evidence type="ECO:0000256" key="7">
    <source>
        <dbReference type="ARBA" id="ARBA00022825"/>
    </source>
</evidence>
<evidence type="ECO:0000259" key="9">
    <source>
        <dbReference type="PROSITE" id="PS50853"/>
    </source>
</evidence>
<dbReference type="SMART" id="SM00365">
    <property type="entry name" value="LRR_SD22"/>
    <property type="match status" value="6"/>
</dbReference>
<dbReference type="PROSITE" id="PS51450">
    <property type="entry name" value="LRR"/>
    <property type="match status" value="4"/>
</dbReference>
<keyword evidence="5" id="KW-0677">Repeat</keyword>
<dbReference type="InterPro" id="IPR000772">
    <property type="entry name" value="Ricin_B_lectin"/>
</dbReference>
<evidence type="ECO:0000313" key="10">
    <source>
        <dbReference type="EMBL" id="EUJ24844.1"/>
    </source>
</evidence>
<dbReference type="InterPro" id="IPR025875">
    <property type="entry name" value="Leu-rich_rpt_4"/>
</dbReference>
<reference evidence="10 11" key="1">
    <citation type="journal article" date="2014" name="Int. J. Syst. Evol. Microbiol.">
        <title>Listeria floridensis sp. nov., Listeria aquatica sp. nov., Listeria cornellensis sp. nov., Listeria riparia sp. nov. and Listeria grandensis sp. nov., from agricultural and natural environments.</title>
        <authorList>
            <person name="den Bakker H.C."/>
            <person name="Warchocki S."/>
            <person name="Wright E.M."/>
            <person name="Allred A.F."/>
            <person name="Ahlstrom C."/>
            <person name="Manuel C.S."/>
            <person name="Stasiewicz M.J."/>
            <person name="Burrell A."/>
            <person name="Roof S."/>
            <person name="Strawn L."/>
            <person name="Fortes E.D."/>
            <person name="Nightingale K.K."/>
            <person name="Kephart D."/>
            <person name="Wiedmann M."/>
        </authorList>
    </citation>
    <scope>NUCLEOTIDE SEQUENCE [LARGE SCALE GENOMIC DNA]</scope>
    <source>
        <strain evidence="11">FSL F6-971</strain>
    </source>
</reference>
<dbReference type="InterPro" id="IPR013783">
    <property type="entry name" value="Ig-like_fold"/>
</dbReference>
<evidence type="ECO:0000256" key="5">
    <source>
        <dbReference type="ARBA" id="ARBA00022737"/>
    </source>
</evidence>
<dbReference type="InterPro" id="IPR050836">
    <property type="entry name" value="SDS22/Internalin_LRR"/>
</dbReference>
<protein>
    <recommendedName>
        <fullName evidence="8">Serine protease</fullName>
        <ecNumber evidence="8">3.4.21.-</ecNumber>
    </recommendedName>
</protein>
<dbReference type="InterPro" id="IPR001611">
    <property type="entry name" value="Leu-rich_rpt"/>
</dbReference>
<sequence>MNRKRKIFQCSGTLLLIMAILLFVSPSNTNATITPEEAASAFEGINLGPRAAAMNIMIAEPTLQSPEKVTRNPERIAGPKVELTSGLPSSQMGAKILKAYDPLRTDKPDQMDPKIQTELEVAGLIDDSGNFDWKAFDKLPTIDGSTSTKTSQNILQNDDSTVIDDTTIEPYKYSAQLLLNYDGIMYRASAFSIGHSAFMTNAHAVFKNNEFPTSCTVIPARNNASNPFGMSEVRNIVLSPMYNQTGILGEHDWAIIETADDLSASVGYPAIFHPPTDNVTDLPIAIYGYPASIDGVENNQMFQSIGKILGESPSKLLFNHTAFSSPGYSGSPIYVTNGTSTPALVGINTGTAANNLFAGRRIDAELVKIIEWYRDGTRKIKEVFKDENLAKSVAQAMNLTVDTEVTREQLANFRGNQPGNLFTASNQNITDLNGMEYLRGIEALELDRNSILELYPLAHLKGLTRLSLKNNAIRNLDWLQALDQLKDLSLDGNDTLDEEALNLQPLKKLKALTTLSLNSQVSEEEYMDISPLKDCSKLESLFLDHNEIEDLSPLKDLKQLKQLSLDNNNDIHDISPLKDCSELESLFLNHNEIEDLSPLKDLKQLKQLRLDENHIRDLSPLKNMINSNNNLDYTAKNQVVKLPKGIVGVATEVKLLDRNSITPQTTIKKEDGIYRDNQLIWFKPGKWVMPWISSDNRFSGNVHQIVDLLKASGEFIIRPDSNPDDAVTLQKDELKGNVTTDKYYGTNFQRWRLDYNAEKNAYRIFNVQNPNLVMAWDSSVQGSLNVMVYPDKDTGDDGWWKIDIGADNSCTLTNLKNNDPANKNYVLDLEGSNVQVYPPNNSVAQKWTLEFINEHPLEDGEYTLSTGSNSFFVADVNKVEPYGNVNVWNYHGGANQKWKLVYHPEYNNTYRIHSVQDPNYILVNNNQDVQVYEAERTGDVGYWKIDNSSGKYILRNLAEPNMALDFHRGLPENGADITVQPSHGGDAQKWEIHPIISNPIADGSYSIRSNLDETKAANREATDNVDIMNYIGSDDQLWRFEFVAALAAYRIYIANDKLNMDRASRVGIDTNKVMAWDSAHADNVIVEDAEKTGMEGYWKIEKYIDRYLLWNLKDPSKALTVYNEDPTNGTNLQVYHSDNILNAQLWSLEPEKIVRPEDPRNLRATNVTHNEISLAWDASEENSNVAHHIIKRGGEEVGRKDGETLTFTHLELDHSTDYTYTVSAHDKAGNQLGSSDRITVSTLESPDLERKISDFFPDKNLAKAVALKLTGDSNIDVPITTEELENLTDLTATNADISNLKGLEFTVNLEKLNVDNNRIDTDGMMPITSLRKLEYLDIRANRILNHQPLGDMAGTALSGPGAIKRINAHNQGLGRSLDATNEADRELLGLSLNLDENVLTAKNIVRSKDGRLDFLINSSVAPGVLINGTGYTFSWIDSVAGKFRVDGIPENIHTLTIRSSSGQKKNRYRFFNNDNKS</sequence>
<feature type="chain" id="PRO_5006994373" description="Serine protease" evidence="8">
    <location>
        <begin position="32"/>
        <end position="1477"/>
    </location>
</feature>
<name>W7BCN1_9LIST</name>
<evidence type="ECO:0000313" key="11">
    <source>
        <dbReference type="Proteomes" id="UP000019253"/>
    </source>
</evidence>
<dbReference type="SUPFAM" id="SSF49265">
    <property type="entry name" value="Fibronectin type III"/>
    <property type="match status" value="1"/>
</dbReference>
<organism evidence="10 11">
    <name type="scientific">Listeria grandensis FSL F6-0971</name>
    <dbReference type="NCBI Taxonomy" id="1265819"/>
    <lineage>
        <taxon>Bacteria</taxon>
        <taxon>Bacillati</taxon>
        <taxon>Bacillota</taxon>
        <taxon>Bacilli</taxon>
        <taxon>Bacillales</taxon>
        <taxon>Listeriaceae</taxon>
        <taxon>Listeria</taxon>
    </lineage>
</organism>
<dbReference type="CDD" id="cd23445">
    <property type="entry name" value="beta-trefoil_Ricin_HA17-like"/>
    <property type="match status" value="3"/>
</dbReference>
<dbReference type="PATRIC" id="fig|1265819.5.peg.616"/>
<keyword evidence="4 8" id="KW-0732">Signal</keyword>
<dbReference type="STRING" id="1265819.PGRAN_03095"/>
<evidence type="ECO:0000256" key="4">
    <source>
        <dbReference type="ARBA" id="ARBA00022729"/>
    </source>
</evidence>
<dbReference type="SUPFAM" id="SSF52058">
    <property type="entry name" value="L domain-like"/>
    <property type="match status" value="1"/>
</dbReference>
<keyword evidence="11" id="KW-1185">Reference proteome</keyword>
<dbReference type="InterPro" id="IPR003961">
    <property type="entry name" value="FN3_dom"/>
</dbReference>
<keyword evidence="3 8" id="KW-0645">Protease</keyword>
<dbReference type="SUPFAM" id="SSF50494">
    <property type="entry name" value="Trypsin-like serine proteases"/>
    <property type="match status" value="1"/>
</dbReference>
<evidence type="ECO:0000256" key="1">
    <source>
        <dbReference type="ARBA" id="ARBA00008764"/>
    </source>
</evidence>
<feature type="domain" description="Fibronectin type-III" evidence="9">
    <location>
        <begin position="1158"/>
        <end position="1245"/>
    </location>
</feature>
<dbReference type="PANTHER" id="PTHR46652:SF3">
    <property type="entry name" value="LEUCINE-RICH REPEAT-CONTAINING PROTEIN 9"/>
    <property type="match status" value="1"/>
</dbReference>
<dbReference type="SMART" id="SM00060">
    <property type="entry name" value="FN3"/>
    <property type="match status" value="1"/>
</dbReference>
<proteinExistence type="inferred from homology"/>
<dbReference type="InterPro" id="IPR035992">
    <property type="entry name" value="Ricin_B-like_lectins"/>
</dbReference>
<comment type="caution">
    <text evidence="10">The sequence shown here is derived from an EMBL/GenBank/DDBJ whole genome shotgun (WGS) entry which is preliminary data.</text>
</comment>
<dbReference type="InterPro" id="IPR008256">
    <property type="entry name" value="Peptidase_S1B"/>
</dbReference>
<dbReference type="Gene3D" id="2.60.40.10">
    <property type="entry name" value="Immunoglobulins"/>
    <property type="match status" value="1"/>
</dbReference>
<dbReference type="Proteomes" id="UP000019253">
    <property type="component" value="Unassembled WGS sequence"/>
</dbReference>